<dbReference type="InterPro" id="IPR019079">
    <property type="entry name" value="Capsule_synth_CapA"/>
</dbReference>
<evidence type="ECO:0000259" key="3">
    <source>
        <dbReference type="SMART" id="SM00854"/>
    </source>
</evidence>
<dbReference type="AlphaFoldDB" id="A0A1I5TY87"/>
<keyword evidence="2" id="KW-0472">Membrane</keyword>
<dbReference type="Proteomes" id="UP000182624">
    <property type="component" value="Unassembled WGS sequence"/>
</dbReference>
<evidence type="ECO:0000313" key="5">
    <source>
        <dbReference type="Proteomes" id="UP000182624"/>
    </source>
</evidence>
<reference evidence="5" key="1">
    <citation type="submission" date="2016-10" db="EMBL/GenBank/DDBJ databases">
        <authorList>
            <person name="Varghese N."/>
            <person name="Submissions S."/>
        </authorList>
    </citation>
    <scope>NUCLEOTIDE SEQUENCE [LARGE SCALE GENOMIC DNA]</scope>
    <source>
        <strain evidence="5">P18</strain>
    </source>
</reference>
<evidence type="ECO:0000256" key="1">
    <source>
        <dbReference type="ARBA" id="ARBA00005662"/>
    </source>
</evidence>
<feature type="transmembrane region" description="Helical" evidence="2">
    <location>
        <begin position="12"/>
        <end position="34"/>
    </location>
</feature>
<protein>
    <submittedName>
        <fullName evidence="4">Capsule synthesis protein PGA_cap</fullName>
    </submittedName>
</protein>
<evidence type="ECO:0000256" key="2">
    <source>
        <dbReference type="SAM" id="Phobius"/>
    </source>
</evidence>
<organism evidence="4 5">
    <name type="scientific">Butyrivibrio proteoclasticus</name>
    <dbReference type="NCBI Taxonomy" id="43305"/>
    <lineage>
        <taxon>Bacteria</taxon>
        <taxon>Bacillati</taxon>
        <taxon>Bacillota</taxon>
        <taxon>Clostridia</taxon>
        <taxon>Lachnospirales</taxon>
        <taxon>Lachnospiraceae</taxon>
        <taxon>Butyrivibrio</taxon>
    </lineage>
</organism>
<dbReference type="CDD" id="cd07381">
    <property type="entry name" value="MPP_CapA"/>
    <property type="match status" value="1"/>
</dbReference>
<dbReference type="InterPro" id="IPR029052">
    <property type="entry name" value="Metallo-depent_PP-like"/>
</dbReference>
<dbReference type="EMBL" id="FOXO01000010">
    <property type="protein sequence ID" value="SFP88004.1"/>
    <property type="molecule type" value="Genomic_DNA"/>
</dbReference>
<dbReference type="Pfam" id="PF09587">
    <property type="entry name" value="PGA_cap"/>
    <property type="match status" value="1"/>
</dbReference>
<dbReference type="PANTHER" id="PTHR33393">
    <property type="entry name" value="POLYGLUTAMINE SYNTHESIS ACCESSORY PROTEIN RV0574C-RELATED"/>
    <property type="match status" value="1"/>
</dbReference>
<dbReference type="PANTHER" id="PTHR33393:SF12">
    <property type="entry name" value="CAPSULE BIOSYNTHESIS PROTEIN CAPA"/>
    <property type="match status" value="1"/>
</dbReference>
<keyword evidence="5" id="KW-1185">Reference proteome</keyword>
<dbReference type="SMART" id="SM00854">
    <property type="entry name" value="PGA_cap"/>
    <property type="match status" value="1"/>
</dbReference>
<name>A0A1I5TY87_9FIRM</name>
<comment type="similarity">
    <text evidence="1">Belongs to the CapA family.</text>
</comment>
<dbReference type="Gene3D" id="3.60.21.10">
    <property type="match status" value="1"/>
</dbReference>
<keyword evidence="2" id="KW-0812">Transmembrane</keyword>
<dbReference type="InterPro" id="IPR052169">
    <property type="entry name" value="CW_Biosynth-Accessory"/>
</dbReference>
<evidence type="ECO:0000313" key="4">
    <source>
        <dbReference type="EMBL" id="SFP88004.1"/>
    </source>
</evidence>
<proteinExistence type="inferred from homology"/>
<gene>
    <name evidence="4" type="ORF">SAMN04487928_110103</name>
</gene>
<sequence length="483" mass="55480">MQVTNNSKTKLRISIGLLLLLGVAVVLCILFFLVKDSYIPRWVTWNEKAMNNGRLVLKDKMLTLYDEQGNKIFSTEKTVKVQDFLLTDIDGNGHKDIIALVWKRGKYGKYKPFWIDKDEKAYSQHIFIYEIEDENKVRPKWFASETGHLIRRMKLEDESGKIILVEDVDKTNSLWRWDGFGLKNVDNSVRFIAFGDNIIHEEIYKHAYSNENGSFDFLYEPFKKEIENADIAAFQAETVLVDKKSMVSGYPTFGSPKEVGQALADAGFDIAVCANNHTLDKGIGAVDFTKDFYEDCGLKTVGIQKSTDKTYRPYELISRNGIKFALFAYTYDTNVKKSTEKYPNLVHYLPQDEDGEKELVKDLTESRKEADIVVVFVHWGEEYQTEISSFQEHFAELFAEGNADVVIGTHPHVVQETKEIIRPDGNKTIVFYSLGNFRADQGFSEETKIGEEALFTAEHTYDGIRITGFETKEINTYWKDDMK</sequence>
<keyword evidence="2" id="KW-1133">Transmembrane helix</keyword>
<accession>A0A1I5TY87</accession>
<feature type="domain" description="Capsule synthesis protein CapA" evidence="3">
    <location>
        <begin position="190"/>
        <end position="441"/>
    </location>
</feature>
<dbReference type="SUPFAM" id="SSF56300">
    <property type="entry name" value="Metallo-dependent phosphatases"/>
    <property type="match status" value="1"/>
</dbReference>